<dbReference type="STRING" id="329046.A0A1Y2CGQ9"/>
<dbReference type="InterPro" id="IPR001753">
    <property type="entry name" value="Enoyl-CoA_hydra/iso"/>
</dbReference>
<gene>
    <name evidence="1" type="ORF">BCR33DRAFT_716190</name>
</gene>
<name>A0A1Y2CGQ9_9FUNG</name>
<keyword evidence="2" id="KW-1185">Reference proteome</keyword>
<organism evidence="1 2">
    <name type="scientific">Rhizoclosmatium globosum</name>
    <dbReference type="NCBI Taxonomy" id="329046"/>
    <lineage>
        <taxon>Eukaryota</taxon>
        <taxon>Fungi</taxon>
        <taxon>Fungi incertae sedis</taxon>
        <taxon>Chytridiomycota</taxon>
        <taxon>Chytridiomycota incertae sedis</taxon>
        <taxon>Chytridiomycetes</taxon>
        <taxon>Chytridiales</taxon>
        <taxon>Chytriomycetaceae</taxon>
        <taxon>Rhizoclosmatium</taxon>
    </lineage>
</organism>
<dbReference type="Proteomes" id="UP000193642">
    <property type="component" value="Unassembled WGS sequence"/>
</dbReference>
<sequence>MSSPIHVQKLLNGTILKISLASGPVNALSRPLVAAVKNEFVSANAKGSGVKGILLSSALPKVFSAGLDLSELQLSLFPTNTKASVQSYISSFQDLVLTIAGSKVPTAAVVHGACPAGGTVLAMCTDYKVAASNQIGKFSMGLNETKVGLGPPQWLHSLARLNLNNLRTSDRLIQLGYLCSTPEEALSHGFLDTVLPNPTTPEQLEAHAIQQLNLLAEVPWGARVTSKLGARKELLSLLENGNTDEMVECITGEEFQAVTGALMASLKKK</sequence>
<proteinExistence type="predicted"/>
<dbReference type="PANTHER" id="PTHR11941">
    <property type="entry name" value="ENOYL-COA HYDRATASE-RELATED"/>
    <property type="match status" value="1"/>
</dbReference>
<dbReference type="GO" id="GO:0005739">
    <property type="term" value="C:mitochondrion"/>
    <property type="evidence" value="ECO:0007669"/>
    <property type="project" value="TreeGrafter"/>
</dbReference>
<reference evidence="1 2" key="1">
    <citation type="submission" date="2016-07" db="EMBL/GenBank/DDBJ databases">
        <title>Pervasive Adenine N6-methylation of Active Genes in Fungi.</title>
        <authorList>
            <consortium name="DOE Joint Genome Institute"/>
            <person name="Mondo S.J."/>
            <person name="Dannebaum R.O."/>
            <person name="Kuo R.C."/>
            <person name="Labutti K."/>
            <person name="Haridas S."/>
            <person name="Kuo A."/>
            <person name="Salamov A."/>
            <person name="Ahrendt S.R."/>
            <person name="Lipzen A."/>
            <person name="Sullivan W."/>
            <person name="Andreopoulos W.B."/>
            <person name="Clum A."/>
            <person name="Lindquist E."/>
            <person name="Daum C."/>
            <person name="Ramamoorthy G.K."/>
            <person name="Gryganskyi A."/>
            <person name="Culley D."/>
            <person name="Magnuson J.K."/>
            <person name="James T.Y."/>
            <person name="O'Malley M.A."/>
            <person name="Stajich J.E."/>
            <person name="Spatafora J.W."/>
            <person name="Visel A."/>
            <person name="Grigoriev I.V."/>
        </authorList>
    </citation>
    <scope>NUCLEOTIDE SEQUENCE [LARGE SCALE GENOMIC DNA]</scope>
    <source>
        <strain evidence="1 2">JEL800</strain>
    </source>
</reference>
<dbReference type="CDD" id="cd06558">
    <property type="entry name" value="crotonase-like"/>
    <property type="match status" value="1"/>
</dbReference>
<dbReference type="Pfam" id="PF00378">
    <property type="entry name" value="ECH_1"/>
    <property type="match status" value="1"/>
</dbReference>
<protein>
    <submittedName>
        <fullName evidence="1">ClpP/crotonase</fullName>
    </submittedName>
</protein>
<evidence type="ECO:0000313" key="2">
    <source>
        <dbReference type="Proteomes" id="UP000193642"/>
    </source>
</evidence>
<dbReference type="AlphaFoldDB" id="A0A1Y2CGQ9"/>
<dbReference type="GO" id="GO:0006635">
    <property type="term" value="P:fatty acid beta-oxidation"/>
    <property type="evidence" value="ECO:0007669"/>
    <property type="project" value="TreeGrafter"/>
</dbReference>
<dbReference type="InterPro" id="IPR029045">
    <property type="entry name" value="ClpP/crotonase-like_dom_sf"/>
</dbReference>
<comment type="caution">
    <text evidence="1">The sequence shown here is derived from an EMBL/GenBank/DDBJ whole genome shotgun (WGS) entry which is preliminary data.</text>
</comment>
<accession>A0A1Y2CGQ9</accession>
<dbReference type="Gene3D" id="3.90.226.10">
    <property type="entry name" value="2-enoyl-CoA Hydratase, Chain A, domain 1"/>
    <property type="match status" value="1"/>
</dbReference>
<dbReference type="PANTHER" id="PTHR11941:SF45">
    <property type="entry name" value="ENOYL-COA DELTA ISOMERASE 1, MITOCHONDRIAL"/>
    <property type="match status" value="1"/>
</dbReference>
<dbReference type="EMBL" id="MCGO01000019">
    <property type="protein sequence ID" value="ORY45505.1"/>
    <property type="molecule type" value="Genomic_DNA"/>
</dbReference>
<dbReference type="OrthoDB" id="410701at2759"/>
<evidence type="ECO:0000313" key="1">
    <source>
        <dbReference type="EMBL" id="ORY45505.1"/>
    </source>
</evidence>
<dbReference type="SUPFAM" id="SSF52096">
    <property type="entry name" value="ClpP/crotonase"/>
    <property type="match status" value="1"/>
</dbReference>